<keyword evidence="1" id="KW-0472">Membrane</keyword>
<protein>
    <submittedName>
        <fullName evidence="2">Uncharacterized protein</fullName>
    </submittedName>
</protein>
<organism evidence="2">
    <name type="scientific">Anguilla anguilla</name>
    <name type="common">European freshwater eel</name>
    <name type="synonym">Muraena anguilla</name>
    <dbReference type="NCBI Taxonomy" id="7936"/>
    <lineage>
        <taxon>Eukaryota</taxon>
        <taxon>Metazoa</taxon>
        <taxon>Chordata</taxon>
        <taxon>Craniata</taxon>
        <taxon>Vertebrata</taxon>
        <taxon>Euteleostomi</taxon>
        <taxon>Actinopterygii</taxon>
        <taxon>Neopterygii</taxon>
        <taxon>Teleostei</taxon>
        <taxon>Anguilliformes</taxon>
        <taxon>Anguillidae</taxon>
        <taxon>Anguilla</taxon>
    </lineage>
</organism>
<dbReference type="AlphaFoldDB" id="A0A0E9VS50"/>
<evidence type="ECO:0000313" key="2">
    <source>
        <dbReference type="EMBL" id="JAH80210.1"/>
    </source>
</evidence>
<name>A0A0E9VS50_ANGAN</name>
<evidence type="ECO:0000256" key="1">
    <source>
        <dbReference type="SAM" id="Phobius"/>
    </source>
</evidence>
<accession>A0A0E9VS50</accession>
<reference evidence="2" key="2">
    <citation type="journal article" date="2015" name="Fish Shellfish Immunol.">
        <title>Early steps in the European eel (Anguilla anguilla)-Vibrio vulnificus interaction in the gills: Role of the RtxA13 toxin.</title>
        <authorList>
            <person name="Callol A."/>
            <person name="Pajuelo D."/>
            <person name="Ebbesson L."/>
            <person name="Teles M."/>
            <person name="MacKenzie S."/>
            <person name="Amaro C."/>
        </authorList>
    </citation>
    <scope>NUCLEOTIDE SEQUENCE</scope>
</reference>
<dbReference type="EMBL" id="GBXM01028367">
    <property type="protein sequence ID" value="JAH80210.1"/>
    <property type="molecule type" value="Transcribed_RNA"/>
</dbReference>
<sequence length="56" mass="6384">MGEFSQNSKMRGLSFKEGGYKDPFILESGSIHATWSYLPVELIIVGFFHFIKVCLK</sequence>
<reference evidence="2" key="1">
    <citation type="submission" date="2014-11" db="EMBL/GenBank/DDBJ databases">
        <authorList>
            <person name="Amaro Gonzalez C."/>
        </authorList>
    </citation>
    <scope>NUCLEOTIDE SEQUENCE</scope>
</reference>
<keyword evidence="1" id="KW-1133">Transmembrane helix</keyword>
<feature type="transmembrane region" description="Helical" evidence="1">
    <location>
        <begin position="35"/>
        <end position="55"/>
    </location>
</feature>
<keyword evidence="1" id="KW-0812">Transmembrane</keyword>
<dbReference type="EMBL" id="GBXM01030602">
    <property type="protein sequence ID" value="JAH77975.1"/>
    <property type="molecule type" value="Transcribed_RNA"/>
</dbReference>
<proteinExistence type="predicted"/>